<evidence type="ECO:0000256" key="1">
    <source>
        <dbReference type="SAM" id="Phobius"/>
    </source>
</evidence>
<feature type="transmembrane region" description="Helical" evidence="1">
    <location>
        <begin position="41"/>
        <end position="62"/>
    </location>
</feature>
<dbReference type="EMBL" id="DUJR01000033">
    <property type="protein sequence ID" value="HII60110.1"/>
    <property type="molecule type" value="Genomic_DNA"/>
</dbReference>
<comment type="caution">
    <text evidence="2">The sequence shown here is derived from an EMBL/GenBank/DDBJ whole genome shotgun (WGS) entry which is preliminary data.</text>
</comment>
<protein>
    <submittedName>
        <fullName evidence="2">Uncharacterized protein</fullName>
    </submittedName>
</protein>
<feature type="transmembrane region" description="Helical" evidence="1">
    <location>
        <begin position="12"/>
        <end position="35"/>
    </location>
</feature>
<proteinExistence type="predicted"/>
<evidence type="ECO:0000313" key="2">
    <source>
        <dbReference type="EMBL" id="HII60110.1"/>
    </source>
</evidence>
<keyword evidence="1" id="KW-1133">Transmembrane helix</keyword>
<keyword evidence="1" id="KW-0812">Transmembrane</keyword>
<gene>
    <name evidence="2" type="ORF">HA335_06050</name>
</gene>
<dbReference type="SMR" id="A0A832WGH9"/>
<sequence length="148" mass="17356">MCGIMRVYRVYNAYKIVGAVIFSMSIIVILYISIILHSLKLSFSIILAVDILIIALFAYIFLKPKKLVVLDNGIKVDNEFYSWDEVIEFFVSLNSIQINLKGKREETFNWETPGLFKYRPQIEYVVKKDAELLKILREKIENKERKRG</sequence>
<dbReference type="AlphaFoldDB" id="A0A832WGH9"/>
<accession>A0A832WGH9</accession>
<dbReference type="Proteomes" id="UP000645676">
    <property type="component" value="Unassembled WGS sequence"/>
</dbReference>
<keyword evidence="1" id="KW-0472">Membrane</keyword>
<organism evidence="2 3">
    <name type="scientific">Methanocaldococcus jannaschii</name>
    <dbReference type="NCBI Taxonomy" id="2190"/>
    <lineage>
        <taxon>Archaea</taxon>
        <taxon>Methanobacteriati</taxon>
        <taxon>Methanobacteriota</taxon>
        <taxon>Methanomada group</taxon>
        <taxon>Methanococci</taxon>
        <taxon>Methanococcales</taxon>
        <taxon>Methanocaldococcaceae</taxon>
        <taxon>Methanocaldococcus</taxon>
    </lineage>
</organism>
<reference evidence="2" key="1">
    <citation type="journal article" date="2020" name="bioRxiv">
        <title>A rank-normalized archaeal taxonomy based on genome phylogeny resolves widespread incomplete and uneven classifications.</title>
        <authorList>
            <person name="Rinke C."/>
            <person name="Chuvochina M."/>
            <person name="Mussig A.J."/>
            <person name="Chaumeil P.-A."/>
            <person name="Waite D.W."/>
            <person name="Whitman W.B."/>
            <person name="Parks D.H."/>
            <person name="Hugenholtz P."/>
        </authorList>
    </citation>
    <scope>NUCLEOTIDE SEQUENCE</scope>
    <source>
        <strain evidence="2">UBA8849</strain>
    </source>
</reference>
<dbReference type="OMA" id="REETFNW"/>
<evidence type="ECO:0000313" key="3">
    <source>
        <dbReference type="Proteomes" id="UP000645676"/>
    </source>
</evidence>
<name>A0A832WGH9_9EURY</name>